<dbReference type="Proteomes" id="UP000591948">
    <property type="component" value="Unassembled WGS sequence"/>
</dbReference>
<dbReference type="InterPro" id="IPR036104">
    <property type="entry name" value="BFN_sf"/>
</dbReference>
<dbReference type="PROSITE" id="PS51658">
    <property type="entry name" value="BFN"/>
    <property type="match status" value="1"/>
</dbReference>
<dbReference type="SUPFAM" id="SSF103256">
    <property type="entry name" value="Hypothetical protein TM0160"/>
    <property type="match status" value="1"/>
</dbReference>
<dbReference type="EMBL" id="BLRY01000071">
    <property type="protein sequence ID" value="GFP27818.1"/>
    <property type="molecule type" value="Genomic_DNA"/>
</dbReference>
<dbReference type="InterPro" id="IPR003729">
    <property type="entry name" value="Bi_nuclease_dom"/>
</dbReference>
<dbReference type="GO" id="GO:0004518">
    <property type="term" value="F:nuclease activity"/>
    <property type="evidence" value="ECO:0007669"/>
    <property type="project" value="InterPro"/>
</dbReference>
<keyword evidence="2" id="KW-1185">Reference proteome</keyword>
<accession>A0A6V8P5X6</accession>
<name>A0A6V8P5X6_9ACTN</name>
<dbReference type="PANTHER" id="PTHR15160">
    <property type="entry name" value="VON HIPPEL-LINDAU PROTEIN"/>
    <property type="match status" value="1"/>
</dbReference>
<proteinExistence type="predicted"/>
<protein>
    <submittedName>
        <fullName evidence="1">Uncharacterized protein</fullName>
    </submittedName>
</protein>
<dbReference type="Pfam" id="PF02577">
    <property type="entry name" value="BFN_dom"/>
    <property type="match status" value="1"/>
</dbReference>
<sequence length="163" mass="18406">MNGNQDDVKLMHLEGVRIELSSQKPIVLLREEKGNRYLPIWIGVFEATAIALEMAGVKTPRPMTHDLISSIFKKMGIVAHKIVVDGLIDNTFYATILLEHRGRKYQISSRPSDAIAIAVREKTPIFVSETVLEAASIVIQSLEEEVQKFRDFLNSVEPEDFNK</sequence>
<evidence type="ECO:0000313" key="1">
    <source>
        <dbReference type="EMBL" id="GFP27818.1"/>
    </source>
</evidence>
<gene>
    <name evidence="1" type="ORF">HKBW3S33_01228</name>
</gene>
<organism evidence="1 2">
    <name type="scientific">Candidatus Hakubella thermalkaliphila</name>
    <dbReference type="NCBI Taxonomy" id="2754717"/>
    <lineage>
        <taxon>Bacteria</taxon>
        <taxon>Bacillati</taxon>
        <taxon>Actinomycetota</taxon>
        <taxon>Actinomycetota incertae sedis</taxon>
        <taxon>Candidatus Hakubellales</taxon>
        <taxon>Candidatus Hakubellaceae</taxon>
        <taxon>Candidatus Hakubella</taxon>
    </lineage>
</organism>
<dbReference type="PANTHER" id="PTHR15160:SF1">
    <property type="entry name" value="VON HIPPEL-LINDAU DISEASE TUMOR SUPPRESSOR"/>
    <property type="match status" value="1"/>
</dbReference>
<evidence type="ECO:0000313" key="2">
    <source>
        <dbReference type="Proteomes" id="UP000591948"/>
    </source>
</evidence>
<reference evidence="1 2" key="1">
    <citation type="journal article" date="2020" name="Front. Microbiol.">
        <title>Single-cell genomics of novel Actinobacteria with the Wood-Ljungdahl pathway discovered in a serpentinizing system.</title>
        <authorList>
            <person name="Merino N."/>
            <person name="Kawai M."/>
            <person name="Boyd E.S."/>
            <person name="Colman D.R."/>
            <person name="McGlynn S.E."/>
            <person name="Nealson K.H."/>
            <person name="Kurokawa K."/>
            <person name="Hongoh Y."/>
        </authorList>
    </citation>
    <scope>NUCLEOTIDE SEQUENCE [LARGE SCALE GENOMIC DNA]</scope>
    <source>
        <strain evidence="1 2">S33</strain>
    </source>
</reference>
<comment type="caution">
    <text evidence="1">The sequence shown here is derived from an EMBL/GenBank/DDBJ whole genome shotgun (WGS) entry which is preliminary data.</text>
</comment>
<dbReference type="Gene3D" id="3.10.690.10">
    <property type="entry name" value="Bifunctional nuclease domain"/>
    <property type="match status" value="1"/>
</dbReference>